<feature type="transmembrane region" description="Helical" evidence="1">
    <location>
        <begin position="27"/>
        <end position="53"/>
    </location>
</feature>
<protein>
    <submittedName>
        <fullName evidence="2">Uncharacterized protein</fullName>
    </submittedName>
</protein>
<name>A0A0R2FGP5_9LACO</name>
<accession>A0A0R2FGP5</accession>
<evidence type="ECO:0000313" key="5">
    <source>
        <dbReference type="Proteomes" id="UP000051751"/>
    </source>
</evidence>
<dbReference type="Proteomes" id="UP000051645">
    <property type="component" value="Unassembled WGS sequence"/>
</dbReference>
<keyword evidence="4" id="KW-1185">Reference proteome</keyword>
<dbReference type="Proteomes" id="UP000051751">
    <property type="component" value="Unassembled WGS sequence"/>
</dbReference>
<dbReference type="RefSeq" id="WP_057770755.1">
    <property type="nucleotide sequence ID" value="NZ_JQAT01000006.1"/>
</dbReference>
<evidence type="ECO:0000313" key="4">
    <source>
        <dbReference type="Proteomes" id="UP000051645"/>
    </source>
</evidence>
<sequence length="67" mass="7358">MTKYRKAALIEAGMIKYGVGYSKRDTAFYVFNLFIILGLCITFKAIAMVLCGIDLVGLEIKYGGAGR</sequence>
<gene>
    <name evidence="2" type="ORF">IV38_GL001950</name>
    <name evidence="3" type="ORF">IV40_GL001887</name>
</gene>
<keyword evidence="1" id="KW-0472">Membrane</keyword>
<comment type="caution">
    <text evidence="2">The sequence shown here is derived from an EMBL/GenBank/DDBJ whole genome shotgun (WGS) entry which is preliminary data.</text>
</comment>
<dbReference type="EMBL" id="JQAZ01000007">
    <property type="protein sequence ID" value="KRN30299.1"/>
    <property type="molecule type" value="Genomic_DNA"/>
</dbReference>
<dbReference type="AlphaFoldDB" id="A0A0R2FGP5"/>
<dbReference type="STRING" id="81857.IV38_GL001950"/>
<evidence type="ECO:0000256" key="1">
    <source>
        <dbReference type="SAM" id="Phobius"/>
    </source>
</evidence>
<proteinExistence type="predicted"/>
<dbReference type="EMBL" id="JQAT01000006">
    <property type="protein sequence ID" value="KRN27736.1"/>
    <property type="molecule type" value="Genomic_DNA"/>
</dbReference>
<evidence type="ECO:0000313" key="2">
    <source>
        <dbReference type="EMBL" id="KRN27736.1"/>
    </source>
</evidence>
<organism evidence="2 5">
    <name type="scientific">Lactobacillus selangorensis</name>
    <dbReference type="NCBI Taxonomy" id="81857"/>
    <lineage>
        <taxon>Bacteria</taxon>
        <taxon>Bacillati</taxon>
        <taxon>Bacillota</taxon>
        <taxon>Bacilli</taxon>
        <taxon>Lactobacillales</taxon>
        <taxon>Lactobacillaceae</taxon>
        <taxon>Lactobacillus</taxon>
    </lineage>
</organism>
<keyword evidence="1" id="KW-0812">Transmembrane</keyword>
<keyword evidence="1" id="KW-1133">Transmembrane helix</keyword>
<evidence type="ECO:0000313" key="3">
    <source>
        <dbReference type="EMBL" id="KRN30299.1"/>
    </source>
</evidence>
<dbReference type="PATRIC" id="fig|81857.3.peg.1977"/>
<reference evidence="4 5" key="1">
    <citation type="journal article" date="2015" name="Genome Announc.">
        <title>Expanding the biotechnology potential of lactobacilli through comparative genomics of 213 strains and associated genera.</title>
        <authorList>
            <person name="Sun Z."/>
            <person name="Harris H.M."/>
            <person name="McCann A."/>
            <person name="Guo C."/>
            <person name="Argimon S."/>
            <person name="Zhang W."/>
            <person name="Yang X."/>
            <person name="Jeffery I.B."/>
            <person name="Cooney J.C."/>
            <person name="Kagawa T.F."/>
            <person name="Liu W."/>
            <person name="Song Y."/>
            <person name="Salvetti E."/>
            <person name="Wrobel A."/>
            <person name="Rasinkangas P."/>
            <person name="Parkhill J."/>
            <person name="Rea M.C."/>
            <person name="O'Sullivan O."/>
            <person name="Ritari J."/>
            <person name="Douillard F.P."/>
            <person name="Paul Ross R."/>
            <person name="Yang R."/>
            <person name="Briner A.E."/>
            <person name="Felis G.E."/>
            <person name="de Vos W.M."/>
            <person name="Barrangou R."/>
            <person name="Klaenhammer T.R."/>
            <person name="Caufield P.W."/>
            <person name="Cui Y."/>
            <person name="Zhang H."/>
            <person name="O'Toole P.W."/>
        </authorList>
    </citation>
    <scope>NUCLEOTIDE SEQUENCE [LARGE SCALE GENOMIC DNA]</scope>
    <source>
        <strain evidence="2 5">ATCC BAA-66</strain>
        <strain evidence="3 4">DSM 13344</strain>
    </source>
</reference>